<evidence type="ECO:0000313" key="1">
    <source>
        <dbReference type="EMBL" id="TFK35238.1"/>
    </source>
</evidence>
<dbReference type="EMBL" id="ML213623">
    <property type="protein sequence ID" value="TFK35238.1"/>
    <property type="molecule type" value="Genomic_DNA"/>
</dbReference>
<reference evidence="1 2" key="1">
    <citation type="journal article" date="2019" name="Nat. Ecol. Evol.">
        <title>Megaphylogeny resolves global patterns of mushroom evolution.</title>
        <authorList>
            <person name="Varga T."/>
            <person name="Krizsan K."/>
            <person name="Foldi C."/>
            <person name="Dima B."/>
            <person name="Sanchez-Garcia M."/>
            <person name="Sanchez-Ramirez S."/>
            <person name="Szollosi G.J."/>
            <person name="Szarkandi J.G."/>
            <person name="Papp V."/>
            <person name="Albert L."/>
            <person name="Andreopoulos W."/>
            <person name="Angelini C."/>
            <person name="Antonin V."/>
            <person name="Barry K.W."/>
            <person name="Bougher N.L."/>
            <person name="Buchanan P."/>
            <person name="Buyck B."/>
            <person name="Bense V."/>
            <person name="Catcheside P."/>
            <person name="Chovatia M."/>
            <person name="Cooper J."/>
            <person name="Damon W."/>
            <person name="Desjardin D."/>
            <person name="Finy P."/>
            <person name="Geml J."/>
            <person name="Haridas S."/>
            <person name="Hughes K."/>
            <person name="Justo A."/>
            <person name="Karasinski D."/>
            <person name="Kautmanova I."/>
            <person name="Kiss B."/>
            <person name="Kocsube S."/>
            <person name="Kotiranta H."/>
            <person name="LaButti K.M."/>
            <person name="Lechner B.E."/>
            <person name="Liimatainen K."/>
            <person name="Lipzen A."/>
            <person name="Lukacs Z."/>
            <person name="Mihaltcheva S."/>
            <person name="Morgado L.N."/>
            <person name="Niskanen T."/>
            <person name="Noordeloos M.E."/>
            <person name="Ohm R.A."/>
            <person name="Ortiz-Santana B."/>
            <person name="Ovrebo C."/>
            <person name="Racz N."/>
            <person name="Riley R."/>
            <person name="Savchenko A."/>
            <person name="Shiryaev A."/>
            <person name="Soop K."/>
            <person name="Spirin V."/>
            <person name="Szebenyi C."/>
            <person name="Tomsovsky M."/>
            <person name="Tulloss R.E."/>
            <person name="Uehling J."/>
            <person name="Grigoriev I.V."/>
            <person name="Vagvolgyi C."/>
            <person name="Papp T."/>
            <person name="Martin F.M."/>
            <person name="Miettinen O."/>
            <person name="Hibbett D.S."/>
            <person name="Nagy L.G."/>
        </authorList>
    </citation>
    <scope>NUCLEOTIDE SEQUENCE [LARGE SCALE GENOMIC DNA]</scope>
    <source>
        <strain evidence="1 2">CBS 166.37</strain>
    </source>
</reference>
<gene>
    <name evidence="1" type="ORF">BDQ12DRAFT_726184</name>
</gene>
<organism evidence="1 2">
    <name type="scientific">Crucibulum laeve</name>
    <dbReference type="NCBI Taxonomy" id="68775"/>
    <lineage>
        <taxon>Eukaryota</taxon>
        <taxon>Fungi</taxon>
        <taxon>Dikarya</taxon>
        <taxon>Basidiomycota</taxon>
        <taxon>Agaricomycotina</taxon>
        <taxon>Agaricomycetes</taxon>
        <taxon>Agaricomycetidae</taxon>
        <taxon>Agaricales</taxon>
        <taxon>Agaricineae</taxon>
        <taxon>Nidulariaceae</taxon>
        <taxon>Crucibulum</taxon>
    </lineage>
</organism>
<protein>
    <submittedName>
        <fullName evidence="1">Uncharacterized protein</fullName>
    </submittedName>
</protein>
<proteinExistence type="predicted"/>
<keyword evidence="2" id="KW-1185">Reference proteome</keyword>
<dbReference type="AlphaFoldDB" id="A0A5C3LTG0"/>
<accession>A0A5C3LTG0</accession>
<name>A0A5C3LTG0_9AGAR</name>
<evidence type="ECO:0000313" key="2">
    <source>
        <dbReference type="Proteomes" id="UP000308652"/>
    </source>
</evidence>
<sequence length="180" mass="19683">MPLSQSSRASKLSSDDQTASYDGQTAYDYGISFLKTHPIGSKQQGYTSYLDTARIGIFSSLLTLNSRMTTKQSTSMPKGIGSAVAYAYPHATSRGWDDVRCCIRVVSTHREAAESKNTDALDVELAMVRSLISTPMFPIPFSSTSCPQLRECSTAQQRECIVEMSPSITISKPRQLPPLS</sequence>
<dbReference type="Proteomes" id="UP000308652">
    <property type="component" value="Unassembled WGS sequence"/>
</dbReference>